<organism evidence="2 3">
    <name type="scientific">Pseudobutyrivibrio xylanivorans DSM 14809</name>
    <dbReference type="NCBI Taxonomy" id="1123012"/>
    <lineage>
        <taxon>Bacteria</taxon>
        <taxon>Bacillati</taxon>
        <taxon>Bacillota</taxon>
        <taxon>Clostridia</taxon>
        <taxon>Lachnospirales</taxon>
        <taxon>Lachnospiraceae</taxon>
        <taxon>Pseudobutyrivibrio</taxon>
    </lineage>
</organism>
<dbReference type="Gene3D" id="1.25.40.10">
    <property type="entry name" value="Tetratricopeptide repeat domain"/>
    <property type="match status" value="1"/>
</dbReference>
<protein>
    <recommendedName>
        <fullName evidence="1">LA2681-like HEPN domain-containing protein</fullName>
    </recommendedName>
</protein>
<name>A0A1M6HIJ0_PSEXY</name>
<dbReference type="OrthoDB" id="108555at2"/>
<proteinExistence type="predicted"/>
<evidence type="ECO:0000313" key="3">
    <source>
        <dbReference type="Proteomes" id="UP000184185"/>
    </source>
</evidence>
<dbReference type="SUPFAM" id="SSF48452">
    <property type="entry name" value="TPR-like"/>
    <property type="match status" value="1"/>
</dbReference>
<dbReference type="AlphaFoldDB" id="A0A1M6HIJ0"/>
<dbReference type="RefSeq" id="WP_072917232.1">
    <property type="nucleotide sequence ID" value="NZ_FQYQ01000013.1"/>
</dbReference>
<dbReference type="InterPro" id="IPR011990">
    <property type="entry name" value="TPR-like_helical_dom_sf"/>
</dbReference>
<evidence type="ECO:0000259" key="1">
    <source>
        <dbReference type="Pfam" id="PF18733"/>
    </source>
</evidence>
<dbReference type="Pfam" id="PF18733">
    <property type="entry name" value="HEPN_LA2681"/>
    <property type="match status" value="1"/>
</dbReference>
<accession>A0A1M6HIJ0</accession>
<dbReference type="InterPro" id="IPR040826">
    <property type="entry name" value="HEPN_LA2681"/>
</dbReference>
<sequence>MTRIEKEYNRVVEYGCQIDELSLNCKFEELKKVLDDMIEYKNADDNVSNDVNFNYYLGTGFGIYADYVQQSANDKFDSSVIDLRRKSMIYFRKSLELNNGVSNPDSRLKLCILTNYANQLVIAGRYIEALNVYRNVLGIDNEFSMGMGNYGRTLMFLANMVNDKGHYQELHCYAYHALKKAIQNIDYDMHEQALSAFGKIVEEYEALPSIDYVNKPIVFPEYTLGDSDEEIQYRKWCLKNHLFLNPLNDVIEIESAFAHDPLNIIKYTEDITASDSINGNPAEPPRWFAMLNNLKEEYIYARYLCFTSSQEDAYPHFADKDVTLSFGSFDNTVYSIRVEQGKTAFRVLYSLLDKICFFVNDFWRIGLEEGKVTARGICKARKYPKDNKALMSLYWVLCEFFEKYGDAEQPYEKELAILRNALEHKYVKIHKGDWNRRLKIESDSFYHVSENDLRANTIRLLQLVRESLMYLIYAIEKEEIKKSQSKSYVGTMPISNYPDAWKK</sequence>
<feature type="domain" description="LA2681-like HEPN" evidence="1">
    <location>
        <begin position="282"/>
        <end position="478"/>
    </location>
</feature>
<dbReference type="Proteomes" id="UP000184185">
    <property type="component" value="Unassembled WGS sequence"/>
</dbReference>
<evidence type="ECO:0000313" key="2">
    <source>
        <dbReference type="EMBL" id="SHJ21959.1"/>
    </source>
</evidence>
<keyword evidence="3" id="KW-1185">Reference proteome</keyword>
<dbReference type="EMBL" id="FQYQ01000013">
    <property type="protein sequence ID" value="SHJ21959.1"/>
    <property type="molecule type" value="Genomic_DNA"/>
</dbReference>
<gene>
    <name evidence="2" type="ORF">SAMN02745725_02021</name>
</gene>
<reference evidence="2 3" key="1">
    <citation type="submission" date="2016-11" db="EMBL/GenBank/DDBJ databases">
        <authorList>
            <person name="Jaros S."/>
            <person name="Januszkiewicz K."/>
            <person name="Wedrychowicz H."/>
        </authorList>
    </citation>
    <scope>NUCLEOTIDE SEQUENCE [LARGE SCALE GENOMIC DNA]</scope>
    <source>
        <strain evidence="2 3">DSM 14809</strain>
    </source>
</reference>